<dbReference type="PROSITE" id="PS51404">
    <property type="entry name" value="DYP_PEROXIDASE"/>
    <property type="match status" value="1"/>
</dbReference>
<evidence type="ECO:0000256" key="1">
    <source>
        <dbReference type="ARBA" id="ARBA00001970"/>
    </source>
</evidence>
<dbReference type="InterPro" id="IPR048328">
    <property type="entry name" value="Dyp_perox_C"/>
</dbReference>
<comment type="cofactor">
    <cofactor evidence="1">
        <name>heme b</name>
        <dbReference type="ChEBI" id="CHEBI:60344"/>
    </cofactor>
</comment>
<feature type="domain" description="Dyp-type peroxidase C-terminal" evidence="8">
    <location>
        <begin position="139"/>
        <end position="302"/>
    </location>
</feature>
<dbReference type="Proteomes" id="UP000236220">
    <property type="component" value="Unassembled WGS sequence"/>
</dbReference>
<evidence type="ECO:0000259" key="7">
    <source>
        <dbReference type="Pfam" id="PF04261"/>
    </source>
</evidence>
<dbReference type="EMBL" id="NPZB01000002">
    <property type="protein sequence ID" value="PNS08080.1"/>
    <property type="molecule type" value="Genomic_DNA"/>
</dbReference>
<accession>A0A2K1PZ73</accession>
<dbReference type="Pfam" id="PF04261">
    <property type="entry name" value="Dyp_perox_N"/>
    <property type="match status" value="1"/>
</dbReference>
<comment type="caution">
    <text evidence="9">The sequence shown here is derived from an EMBL/GenBank/DDBJ whole genome shotgun (WGS) entry which is preliminary data.</text>
</comment>
<dbReference type="InterPro" id="IPR011008">
    <property type="entry name" value="Dimeric_a/b-barrel"/>
</dbReference>
<keyword evidence="4" id="KW-0560">Oxidoreductase</keyword>
<reference evidence="9 10" key="1">
    <citation type="submission" date="2017-08" db="EMBL/GenBank/DDBJ databases">
        <title>Lysobacter sylvestris genome.</title>
        <authorList>
            <person name="Zhang D.-C."/>
            <person name="Albuquerque L."/>
            <person name="Franca L."/>
            <person name="Froufe H.J.C."/>
            <person name="Barroso C."/>
            <person name="Egas C."/>
            <person name="Da Costa M."/>
            <person name="Margesin R."/>
        </authorList>
    </citation>
    <scope>NUCLEOTIDE SEQUENCE [LARGE SCALE GENOMIC DNA]</scope>
    <source>
        <strain evidence="9 10">AM20-91</strain>
    </source>
</reference>
<name>A0A2K1PZ73_9GAMM</name>
<protein>
    <submittedName>
        <fullName evidence="9">Dyp-type peroxidase protein</fullName>
    </submittedName>
</protein>
<evidence type="ECO:0000256" key="5">
    <source>
        <dbReference type="ARBA" id="ARBA00023004"/>
    </source>
</evidence>
<gene>
    <name evidence="9" type="ORF">Lysil_2256</name>
</gene>
<dbReference type="GO" id="GO:0046872">
    <property type="term" value="F:metal ion binding"/>
    <property type="evidence" value="ECO:0007669"/>
    <property type="project" value="UniProtKB-KW"/>
</dbReference>
<dbReference type="SUPFAM" id="SSF54909">
    <property type="entry name" value="Dimeric alpha+beta barrel"/>
    <property type="match status" value="1"/>
</dbReference>
<dbReference type="AlphaFoldDB" id="A0A2K1PZ73"/>
<dbReference type="PANTHER" id="PTHR30521:SF0">
    <property type="entry name" value="DYP-TYPE PEROXIDASE FAMILY PROTEIN"/>
    <property type="match status" value="1"/>
</dbReference>
<evidence type="ECO:0000313" key="10">
    <source>
        <dbReference type="Proteomes" id="UP000236220"/>
    </source>
</evidence>
<organism evidence="9 10">
    <name type="scientific">Solilutibacter silvestris</name>
    <dbReference type="NCBI Taxonomy" id="1645665"/>
    <lineage>
        <taxon>Bacteria</taxon>
        <taxon>Pseudomonadati</taxon>
        <taxon>Pseudomonadota</taxon>
        <taxon>Gammaproteobacteria</taxon>
        <taxon>Lysobacterales</taxon>
        <taxon>Lysobacteraceae</taxon>
        <taxon>Solilutibacter</taxon>
    </lineage>
</organism>
<evidence type="ECO:0000256" key="2">
    <source>
        <dbReference type="ARBA" id="ARBA00022559"/>
    </source>
</evidence>
<dbReference type="InterPro" id="IPR006314">
    <property type="entry name" value="Dyp_peroxidase"/>
</dbReference>
<dbReference type="InterPro" id="IPR048327">
    <property type="entry name" value="Dyp_perox_N"/>
</dbReference>
<dbReference type="RefSeq" id="WP_103075710.1">
    <property type="nucleotide sequence ID" value="NZ_NPZB01000002.1"/>
</dbReference>
<evidence type="ECO:0000256" key="6">
    <source>
        <dbReference type="ARBA" id="ARBA00025737"/>
    </source>
</evidence>
<dbReference type="PANTHER" id="PTHR30521">
    <property type="entry name" value="DEFERROCHELATASE/PEROXIDASE"/>
    <property type="match status" value="1"/>
</dbReference>
<keyword evidence="5" id="KW-0408">Iron</keyword>
<keyword evidence="3" id="KW-0479">Metal-binding</keyword>
<dbReference type="GO" id="GO:0005829">
    <property type="term" value="C:cytosol"/>
    <property type="evidence" value="ECO:0007669"/>
    <property type="project" value="TreeGrafter"/>
</dbReference>
<keyword evidence="2 9" id="KW-0575">Peroxidase</keyword>
<dbReference type="GO" id="GO:0004601">
    <property type="term" value="F:peroxidase activity"/>
    <property type="evidence" value="ECO:0007669"/>
    <property type="project" value="UniProtKB-KW"/>
</dbReference>
<evidence type="ECO:0000259" key="8">
    <source>
        <dbReference type="Pfam" id="PF20628"/>
    </source>
</evidence>
<dbReference type="OrthoDB" id="3251355at2"/>
<comment type="similarity">
    <text evidence="6">Belongs to the DyP-type peroxidase family.</text>
</comment>
<evidence type="ECO:0000256" key="3">
    <source>
        <dbReference type="ARBA" id="ARBA00022723"/>
    </source>
</evidence>
<proteinExistence type="inferred from homology"/>
<keyword evidence="10" id="KW-1185">Reference proteome</keyword>
<dbReference type="NCBIfam" id="TIGR01413">
    <property type="entry name" value="Dyp_perox_fam"/>
    <property type="match status" value="1"/>
</dbReference>
<evidence type="ECO:0000313" key="9">
    <source>
        <dbReference type="EMBL" id="PNS08080.1"/>
    </source>
</evidence>
<sequence length="325" mass="35367">MVSAVPQAVAARLTRSAIFLVVTIKPGNEALDRVRNVCGNLSGLVRSIGFRNLDGEVSCVMGIGSQAWDRLFASPRPKELHPFQEIRGVHVAPSTPGDLLFHIRSRDMGMCFSLANNIVNQLADAVDVVDEVHGFKFFDDRDLLGFVDGTENPTGPYADEATLIGAEDPAFTGGSYVIVQKYLHKLDAWNAQTVEVQENVIGRRKVSDIELDDAVKKPFAHNVLTTIEENGVQLKIVRDNMPFGEIGKGEFGTYFIGYSCSPARTEQMLTNMFVGKPPGNYDRLLDFSTAVTGALFFVPTADFLDNVPSTDLPPTSDAVVPGTGQ</sequence>
<dbReference type="GO" id="GO:0020037">
    <property type="term" value="F:heme binding"/>
    <property type="evidence" value="ECO:0007669"/>
    <property type="project" value="InterPro"/>
</dbReference>
<evidence type="ECO:0000256" key="4">
    <source>
        <dbReference type="ARBA" id="ARBA00023002"/>
    </source>
</evidence>
<feature type="domain" description="Dyp-type peroxidase N-terminal" evidence="7">
    <location>
        <begin position="7"/>
        <end position="136"/>
    </location>
</feature>
<dbReference type="Pfam" id="PF20628">
    <property type="entry name" value="Dyp_perox_C"/>
    <property type="match status" value="1"/>
</dbReference>